<dbReference type="InterPro" id="IPR058163">
    <property type="entry name" value="LysR-type_TF_proteobact-type"/>
</dbReference>
<dbReference type="Gene3D" id="3.40.190.10">
    <property type="entry name" value="Periplasmic binding protein-like II"/>
    <property type="match status" value="2"/>
</dbReference>
<dbReference type="InterPro" id="IPR036388">
    <property type="entry name" value="WH-like_DNA-bd_sf"/>
</dbReference>
<dbReference type="Pfam" id="PF03466">
    <property type="entry name" value="LysR_substrate"/>
    <property type="match status" value="1"/>
</dbReference>
<organism evidence="6 7">
    <name type="scientific">Brevundimonas diminuta 3F5N</name>
    <dbReference type="NCBI Taxonomy" id="1255603"/>
    <lineage>
        <taxon>Bacteria</taxon>
        <taxon>Pseudomonadati</taxon>
        <taxon>Pseudomonadota</taxon>
        <taxon>Alphaproteobacteria</taxon>
        <taxon>Caulobacterales</taxon>
        <taxon>Caulobacteraceae</taxon>
        <taxon>Brevundimonas</taxon>
    </lineage>
</organism>
<evidence type="ECO:0000313" key="6">
    <source>
        <dbReference type="EMBL" id="SJM70873.1"/>
    </source>
</evidence>
<dbReference type="PANTHER" id="PTHR30537">
    <property type="entry name" value="HTH-TYPE TRANSCRIPTIONAL REGULATOR"/>
    <property type="match status" value="1"/>
</dbReference>
<dbReference type="PROSITE" id="PS50931">
    <property type="entry name" value="HTH_LYSR"/>
    <property type="match status" value="1"/>
</dbReference>
<evidence type="ECO:0000256" key="1">
    <source>
        <dbReference type="ARBA" id="ARBA00009437"/>
    </source>
</evidence>
<keyword evidence="4" id="KW-0804">Transcription</keyword>
<dbReference type="RefSeq" id="WP_087141855.1">
    <property type="nucleotide sequence ID" value="NZ_FUIE01000085.1"/>
</dbReference>
<dbReference type="InterPro" id="IPR005119">
    <property type="entry name" value="LysR_subst-bd"/>
</dbReference>
<evidence type="ECO:0000256" key="4">
    <source>
        <dbReference type="ARBA" id="ARBA00023163"/>
    </source>
</evidence>
<feature type="domain" description="HTH lysR-type" evidence="5">
    <location>
        <begin position="8"/>
        <end position="65"/>
    </location>
</feature>
<dbReference type="Gene3D" id="1.10.10.10">
    <property type="entry name" value="Winged helix-like DNA-binding domain superfamily/Winged helix DNA-binding domain"/>
    <property type="match status" value="1"/>
</dbReference>
<dbReference type="InterPro" id="IPR000847">
    <property type="entry name" value="LysR_HTH_N"/>
</dbReference>
<accession>A0A1R4GS27</accession>
<dbReference type="PRINTS" id="PR00039">
    <property type="entry name" value="HTHLYSR"/>
</dbReference>
<reference evidence="6 7" key="1">
    <citation type="submission" date="2017-02" db="EMBL/GenBank/DDBJ databases">
        <authorList>
            <person name="Peterson S.W."/>
        </authorList>
    </citation>
    <scope>NUCLEOTIDE SEQUENCE [LARGE SCALE GENOMIC DNA]</scope>
    <source>
        <strain evidence="6 7">3F5N</strain>
    </source>
</reference>
<evidence type="ECO:0000259" key="5">
    <source>
        <dbReference type="PROSITE" id="PS50931"/>
    </source>
</evidence>
<evidence type="ECO:0000256" key="3">
    <source>
        <dbReference type="ARBA" id="ARBA00023125"/>
    </source>
</evidence>
<evidence type="ECO:0000256" key="2">
    <source>
        <dbReference type="ARBA" id="ARBA00023015"/>
    </source>
</evidence>
<dbReference type="SUPFAM" id="SSF53850">
    <property type="entry name" value="Periplasmic binding protein-like II"/>
    <property type="match status" value="1"/>
</dbReference>
<dbReference type="Pfam" id="PF00126">
    <property type="entry name" value="HTH_1"/>
    <property type="match status" value="1"/>
</dbReference>
<dbReference type="SUPFAM" id="SSF46785">
    <property type="entry name" value="Winged helix' DNA-binding domain"/>
    <property type="match status" value="1"/>
</dbReference>
<name>A0A1R4GS27_BREDI</name>
<evidence type="ECO:0000313" key="7">
    <source>
        <dbReference type="Proteomes" id="UP000195766"/>
    </source>
</evidence>
<dbReference type="InterPro" id="IPR036390">
    <property type="entry name" value="WH_DNA-bd_sf"/>
</dbReference>
<gene>
    <name evidence="6" type="ORF">FM111_15550</name>
</gene>
<dbReference type="GO" id="GO:0043565">
    <property type="term" value="F:sequence-specific DNA binding"/>
    <property type="evidence" value="ECO:0007669"/>
    <property type="project" value="TreeGrafter"/>
</dbReference>
<dbReference type="CDD" id="cd08432">
    <property type="entry name" value="PBP2_GcdR_TrpI_HvrB_AmpR_like"/>
    <property type="match status" value="1"/>
</dbReference>
<dbReference type="Proteomes" id="UP000195766">
    <property type="component" value="Unassembled WGS sequence"/>
</dbReference>
<keyword evidence="3" id="KW-0238">DNA-binding</keyword>
<comment type="similarity">
    <text evidence="1">Belongs to the LysR transcriptional regulatory family.</text>
</comment>
<proteinExistence type="inferred from homology"/>
<dbReference type="EMBL" id="FUIE01000085">
    <property type="protein sequence ID" value="SJM70873.1"/>
    <property type="molecule type" value="Genomic_DNA"/>
</dbReference>
<dbReference type="OrthoDB" id="9807765at2"/>
<protein>
    <submittedName>
        <fullName evidence="6">Glycine cleavage system transcriptional activator</fullName>
    </submittedName>
</protein>
<keyword evidence="2" id="KW-0805">Transcription regulation</keyword>
<dbReference type="AlphaFoldDB" id="A0A1R4GS27"/>
<sequence>MSDPLSRIPVDALRVFETAARLLSFTRAAEVLGMSQAAVSWRIRDLEQRLERPLFTRGTRQVSLTPEGERLATAATEAMTLLRRAVAEVIETDQGVLAVTTLQTLATQWLATRLGTFQLANPDLAVRVDTSPGLSSLGADGLDVALRFGSGRWAGLESRFLMPAVFTPVCTPAMRDRLELKTPADLKRAHLVGEPEEWAAWFAAAGVAPADAAPPPRLTADNQAMEVAAALGDQGVALGSPILYGREIERGLLVRPFKETVALAEGYWLCYPPGRRLTPKIARFRDWVLDTARTEPAVVEGARLAGREVGETRS</sequence>
<dbReference type="PANTHER" id="PTHR30537:SF74">
    <property type="entry name" value="HTH-TYPE TRANSCRIPTIONAL REGULATOR TRPI"/>
    <property type="match status" value="1"/>
</dbReference>
<dbReference type="FunFam" id="1.10.10.10:FF:000001">
    <property type="entry name" value="LysR family transcriptional regulator"/>
    <property type="match status" value="1"/>
</dbReference>
<dbReference type="GO" id="GO:0003700">
    <property type="term" value="F:DNA-binding transcription factor activity"/>
    <property type="evidence" value="ECO:0007669"/>
    <property type="project" value="InterPro"/>
</dbReference>
<dbReference type="GO" id="GO:0006351">
    <property type="term" value="P:DNA-templated transcription"/>
    <property type="evidence" value="ECO:0007669"/>
    <property type="project" value="TreeGrafter"/>
</dbReference>